<sequence length="77" mass="8729">MTANEKGEPVSIRARPNVSTLTRTYDDHRVTRLDDVRPGALRAWASACWHLRACGLEPLPPRPVVNALRRRGWWPSA</sequence>
<evidence type="ECO:0000313" key="1">
    <source>
        <dbReference type="EMBL" id="GAA3215527.1"/>
    </source>
</evidence>
<keyword evidence="2" id="KW-1185">Reference proteome</keyword>
<accession>A0ABP6QBF0</accession>
<organism evidence="1 2">
    <name type="scientific">Actinocorallia longicatena</name>
    <dbReference type="NCBI Taxonomy" id="111803"/>
    <lineage>
        <taxon>Bacteria</taxon>
        <taxon>Bacillati</taxon>
        <taxon>Actinomycetota</taxon>
        <taxon>Actinomycetes</taxon>
        <taxon>Streptosporangiales</taxon>
        <taxon>Thermomonosporaceae</taxon>
        <taxon>Actinocorallia</taxon>
    </lineage>
</organism>
<protein>
    <submittedName>
        <fullName evidence="1">Uncharacterized protein</fullName>
    </submittedName>
</protein>
<dbReference type="RefSeq" id="WP_344829607.1">
    <property type="nucleotide sequence ID" value="NZ_BAAAUV010000008.1"/>
</dbReference>
<proteinExistence type="predicted"/>
<gene>
    <name evidence="1" type="ORF">GCM10010468_37020</name>
</gene>
<reference evidence="2" key="1">
    <citation type="journal article" date="2019" name="Int. J. Syst. Evol. Microbiol.">
        <title>The Global Catalogue of Microorganisms (GCM) 10K type strain sequencing project: providing services to taxonomists for standard genome sequencing and annotation.</title>
        <authorList>
            <consortium name="The Broad Institute Genomics Platform"/>
            <consortium name="The Broad Institute Genome Sequencing Center for Infectious Disease"/>
            <person name="Wu L."/>
            <person name="Ma J."/>
        </authorList>
    </citation>
    <scope>NUCLEOTIDE SEQUENCE [LARGE SCALE GENOMIC DNA]</scope>
    <source>
        <strain evidence="2">JCM 9377</strain>
    </source>
</reference>
<evidence type="ECO:0000313" key="2">
    <source>
        <dbReference type="Proteomes" id="UP001501237"/>
    </source>
</evidence>
<comment type="caution">
    <text evidence="1">The sequence shown here is derived from an EMBL/GenBank/DDBJ whole genome shotgun (WGS) entry which is preliminary data.</text>
</comment>
<name>A0ABP6QBF0_9ACTN</name>
<dbReference type="Proteomes" id="UP001501237">
    <property type="component" value="Unassembled WGS sequence"/>
</dbReference>
<dbReference type="EMBL" id="BAAAUV010000008">
    <property type="protein sequence ID" value="GAA3215527.1"/>
    <property type="molecule type" value="Genomic_DNA"/>
</dbReference>